<feature type="region of interest" description="Disordered" evidence="1">
    <location>
        <begin position="1"/>
        <end position="56"/>
    </location>
</feature>
<evidence type="ECO:0000256" key="1">
    <source>
        <dbReference type="SAM" id="MobiDB-lite"/>
    </source>
</evidence>
<protein>
    <recommendedName>
        <fullName evidence="2">DUF7330 domain-containing protein</fullName>
    </recommendedName>
</protein>
<dbReference type="EMBL" id="WHVB01000008">
    <property type="protein sequence ID" value="KAF8480227.1"/>
    <property type="molecule type" value="Genomic_DNA"/>
</dbReference>
<comment type="caution">
    <text evidence="3">The sequence shown here is derived from an EMBL/GenBank/DDBJ whole genome shotgun (WGS) entry which is preliminary data.</text>
</comment>
<dbReference type="InterPro" id="IPR055754">
    <property type="entry name" value="DUF7330"/>
</dbReference>
<dbReference type="AlphaFoldDB" id="A0A9P5T9J8"/>
<dbReference type="OrthoDB" id="5289249at2759"/>
<evidence type="ECO:0000313" key="4">
    <source>
        <dbReference type="Proteomes" id="UP000759537"/>
    </source>
</evidence>
<name>A0A9P5T9J8_9AGAM</name>
<proteinExistence type="predicted"/>
<evidence type="ECO:0000259" key="2">
    <source>
        <dbReference type="Pfam" id="PF24016"/>
    </source>
</evidence>
<dbReference type="Pfam" id="PF24016">
    <property type="entry name" value="DUF7330"/>
    <property type="match status" value="1"/>
</dbReference>
<feature type="compositionally biased region" description="Polar residues" evidence="1">
    <location>
        <begin position="34"/>
        <end position="47"/>
    </location>
</feature>
<sequence length="277" mass="29826">MIIPESEEKKSPTKSSLLDEERTSPDQSPPPYSSLPQGSSMNPTQSPNLPPDLAPTNYIHIKEKNNAVKRKILLDLSVPRPPASALPDGMPPGEDTPHLMLDSHNGSVSGEVWVLRAANLEDTAAPKPPTRERVNLLFRSRNGAIKALVHFHPSTVEPRPFLSVEVRAHNGSVNITIPRSFRGQLTLHTDNGRVHLSSTLAPRAATLSTIDGTHTYFVGERPSCGKWHTGGSEDGEEVDGVIGSSKNGSVKVSYDDEDASGTKGPGVFSSLFKAMGF</sequence>
<accession>A0A9P5T9J8</accession>
<reference evidence="3" key="1">
    <citation type="submission" date="2019-10" db="EMBL/GenBank/DDBJ databases">
        <authorList>
            <consortium name="DOE Joint Genome Institute"/>
            <person name="Kuo A."/>
            <person name="Miyauchi S."/>
            <person name="Kiss E."/>
            <person name="Drula E."/>
            <person name="Kohler A."/>
            <person name="Sanchez-Garcia M."/>
            <person name="Andreopoulos B."/>
            <person name="Barry K.W."/>
            <person name="Bonito G."/>
            <person name="Buee M."/>
            <person name="Carver A."/>
            <person name="Chen C."/>
            <person name="Cichocki N."/>
            <person name="Clum A."/>
            <person name="Culley D."/>
            <person name="Crous P.W."/>
            <person name="Fauchery L."/>
            <person name="Girlanda M."/>
            <person name="Hayes R."/>
            <person name="Keri Z."/>
            <person name="LaButti K."/>
            <person name="Lipzen A."/>
            <person name="Lombard V."/>
            <person name="Magnuson J."/>
            <person name="Maillard F."/>
            <person name="Morin E."/>
            <person name="Murat C."/>
            <person name="Nolan M."/>
            <person name="Ohm R."/>
            <person name="Pangilinan J."/>
            <person name="Pereira M."/>
            <person name="Perotto S."/>
            <person name="Peter M."/>
            <person name="Riley R."/>
            <person name="Sitrit Y."/>
            <person name="Stielow B."/>
            <person name="Szollosi G."/>
            <person name="Zifcakova L."/>
            <person name="Stursova M."/>
            <person name="Spatafora J.W."/>
            <person name="Tedersoo L."/>
            <person name="Vaario L.-M."/>
            <person name="Yamada A."/>
            <person name="Yan M."/>
            <person name="Wang P."/>
            <person name="Xu J."/>
            <person name="Bruns T."/>
            <person name="Baldrian P."/>
            <person name="Vilgalys R."/>
            <person name="Henrissat B."/>
            <person name="Grigoriev I.V."/>
            <person name="Hibbett D."/>
            <person name="Nagy L.G."/>
            <person name="Martin F.M."/>
        </authorList>
    </citation>
    <scope>NUCLEOTIDE SEQUENCE</scope>
    <source>
        <strain evidence="3">Prilba</strain>
    </source>
</reference>
<evidence type="ECO:0000313" key="3">
    <source>
        <dbReference type="EMBL" id="KAF8480227.1"/>
    </source>
</evidence>
<feature type="compositionally biased region" description="Basic and acidic residues" evidence="1">
    <location>
        <begin position="1"/>
        <end position="24"/>
    </location>
</feature>
<dbReference type="Proteomes" id="UP000759537">
    <property type="component" value="Unassembled WGS sequence"/>
</dbReference>
<gene>
    <name evidence="3" type="ORF">DFH94DRAFT_830770</name>
</gene>
<organism evidence="3 4">
    <name type="scientific">Russula ochroleuca</name>
    <dbReference type="NCBI Taxonomy" id="152965"/>
    <lineage>
        <taxon>Eukaryota</taxon>
        <taxon>Fungi</taxon>
        <taxon>Dikarya</taxon>
        <taxon>Basidiomycota</taxon>
        <taxon>Agaricomycotina</taxon>
        <taxon>Agaricomycetes</taxon>
        <taxon>Russulales</taxon>
        <taxon>Russulaceae</taxon>
        <taxon>Russula</taxon>
    </lineage>
</organism>
<reference evidence="3" key="2">
    <citation type="journal article" date="2020" name="Nat. Commun.">
        <title>Large-scale genome sequencing of mycorrhizal fungi provides insights into the early evolution of symbiotic traits.</title>
        <authorList>
            <person name="Miyauchi S."/>
            <person name="Kiss E."/>
            <person name="Kuo A."/>
            <person name="Drula E."/>
            <person name="Kohler A."/>
            <person name="Sanchez-Garcia M."/>
            <person name="Morin E."/>
            <person name="Andreopoulos B."/>
            <person name="Barry K.W."/>
            <person name="Bonito G."/>
            <person name="Buee M."/>
            <person name="Carver A."/>
            <person name="Chen C."/>
            <person name="Cichocki N."/>
            <person name="Clum A."/>
            <person name="Culley D."/>
            <person name="Crous P.W."/>
            <person name="Fauchery L."/>
            <person name="Girlanda M."/>
            <person name="Hayes R.D."/>
            <person name="Keri Z."/>
            <person name="LaButti K."/>
            <person name="Lipzen A."/>
            <person name="Lombard V."/>
            <person name="Magnuson J."/>
            <person name="Maillard F."/>
            <person name="Murat C."/>
            <person name="Nolan M."/>
            <person name="Ohm R.A."/>
            <person name="Pangilinan J."/>
            <person name="Pereira M.F."/>
            <person name="Perotto S."/>
            <person name="Peter M."/>
            <person name="Pfister S."/>
            <person name="Riley R."/>
            <person name="Sitrit Y."/>
            <person name="Stielow J.B."/>
            <person name="Szollosi G."/>
            <person name="Zifcakova L."/>
            <person name="Stursova M."/>
            <person name="Spatafora J.W."/>
            <person name="Tedersoo L."/>
            <person name="Vaario L.M."/>
            <person name="Yamada A."/>
            <person name="Yan M."/>
            <person name="Wang P."/>
            <person name="Xu J."/>
            <person name="Bruns T."/>
            <person name="Baldrian P."/>
            <person name="Vilgalys R."/>
            <person name="Dunand C."/>
            <person name="Henrissat B."/>
            <person name="Grigoriev I.V."/>
            <person name="Hibbett D."/>
            <person name="Nagy L.G."/>
            <person name="Martin F.M."/>
        </authorList>
    </citation>
    <scope>NUCLEOTIDE SEQUENCE</scope>
    <source>
        <strain evidence="3">Prilba</strain>
    </source>
</reference>
<feature type="domain" description="DUF7330" evidence="2">
    <location>
        <begin position="57"/>
        <end position="257"/>
    </location>
</feature>
<keyword evidence="4" id="KW-1185">Reference proteome</keyword>